<proteinExistence type="predicted"/>
<evidence type="ECO:0000313" key="2">
    <source>
        <dbReference type="EMBL" id="MBX66988.1"/>
    </source>
</evidence>
<name>A0A2P2QIZ8_RHIMU</name>
<dbReference type="AlphaFoldDB" id="A0A2P2QIZ8"/>
<evidence type="ECO:0000256" key="1">
    <source>
        <dbReference type="SAM" id="MobiDB-lite"/>
    </source>
</evidence>
<protein>
    <submittedName>
        <fullName evidence="2">Uncharacterized protein</fullName>
    </submittedName>
</protein>
<feature type="compositionally biased region" description="Basic and acidic residues" evidence="1">
    <location>
        <begin position="12"/>
        <end position="23"/>
    </location>
</feature>
<dbReference type="EMBL" id="GGEC01086504">
    <property type="protein sequence ID" value="MBX66988.1"/>
    <property type="molecule type" value="Transcribed_RNA"/>
</dbReference>
<organism evidence="2">
    <name type="scientific">Rhizophora mucronata</name>
    <name type="common">Asiatic mangrove</name>
    <dbReference type="NCBI Taxonomy" id="61149"/>
    <lineage>
        <taxon>Eukaryota</taxon>
        <taxon>Viridiplantae</taxon>
        <taxon>Streptophyta</taxon>
        <taxon>Embryophyta</taxon>
        <taxon>Tracheophyta</taxon>
        <taxon>Spermatophyta</taxon>
        <taxon>Magnoliopsida</taxon>
        <taxon>eudicotyledons</taxon>
        <taxon>Gunneridae</taxon>
        <taxon>Pentapetalae</taxon>
        <taxon>rosids</taxon>
        <taxon>fabids</taxon>
        <taxon>Malpighiales</taxon>
        <taxon>Rhizophoraceae</taxon>
        <taxon>Rhizophora</taxon>
    </lineage>
</organism>
<sequence length="23" mass="2680">MAFACKQRSLGRQKETKPENENN</sequence>
<reference evidence="2" key="1">
    <citation type="submission" date="2018-02" db="EMBL/GenBank/DDBJ databases">
        <title>Rhizophora mucronata_Transcriptome.</title>
        <authorList>
            <person name="Meera S.P."/>
            <person name="Sreeshan A."/>
            <person name="Augustine A."/>
        </authorList>
    </citation>
    <scope>NUCLEOTIDE SEQUENCE</scope>
    <source>
        <tissue evidence="2">Leaf</tissue>
    </source>
</reference>
<accession>A0A2P2QIZ8</accession>
<feature type="region of interest" description="Disordered" evidence="1">
    <location>
        <begin position="1"/>
        <end position="23"/>
    </location>
</feature>